<gene>
    <name evidence="1" type="ORF">METZ01_LOCUS477007</name>
</gene>
<proteinExistence type="predicted"/>
<evidence type="ECO:0000313" key="1">
    <source>
        <dbReference type="EMBL" id="SVE24153.1"/>
    </source>
</evidence>
<dbReference type="PROSITE" id="PS51257">
    <property type="entry name" value="PROKAR_LIPOPROTEIN"/>
    <property type="match status" value="1"/>
</dbReference>
<reference evidence="1" key="1">
    <citation type="submission" date="2018-05" db="EMBL/GenBank/DDBJ databases">
        <authorList>
            <person name="Lanie J.A."/>
            <person name="Ng W.-L."/>
            <person name="Kazmierczak K.M."/>
            <person name="Andrzejewski T.M."/>
            <person name="Davidsen T.M."/>
            <person name="Wayne K.J."/>
            <person name="Tettelin H."/>
            <person name="Glass J.I."/>
            <person name="Rusch D."/>
            <person name="Podicherti R."/>
            <person name="Tsui H.-C.T."/>
            <person name="Winkler M.E."/>
        </authorList>
    </citation>
    <scope>NUCLEOTIDE SEQUENCE</scope>
</reference>
<name>A0A383BWF9_9ZZZZ</name>
<organism evidence="1">
    <name type="scientific">marine metagenome</name>
    <dbReference type="NCBI Taxonomy" id="408172"/>
    <lineage>
        <taxon>unclassified sequences</taxon>
        <taxon>metagenomes</taxon>
        <taxon>ecological metagenomes</taxon>
    </lineage>
</organism>
<sequence>MMKKYRKATLSGLLLLAGGLMMGCGGGGDESPVSTP</sequence>
<dbReference type="EMBL" id="UINC01203753">
    <property type="protein sequence ID" value="SVE24153.1"/>
    <property type="molecule type" value="Genomic_DNA"/>
</dbReference>
<accession>A0A383BWF9</accession>
<dbReference type="AlphaFoldDB" id="A0A383BWF9"/>
<protein>
    <submittedName>
        <fullName evidence="1">Uncharacterized protein</fullName>
    </submittedName>
</protein>
<feature type="non-terminal residue" evidence="1">
    <location>
        <position position="36"/>
    </location>
</feature>